<dbReference type="SUPFAM" id="SSF49879">
    <property type="entry name" value="SMAD/FHA domain"/>
    <property type="match status" value="1"/>
</dbReference>
<feature type="compositionally biased region" description="Acidic residues" evidence="1">
    <location>
        <begin position="351"/>
        <end position="363"/>
    </location>
</feature>
<reference evidence="3" key="1">
    <citation type="submission" date="2023-03" db="EMBL/GenBank/DDBJ databases">
        <title>Massive genome expansion in bonnet fungi (Mycena s.s.) driven by repeated elements and novel gene families across ecological guilds.</title>
        <authorList>
            <consortium name="Lawrence Berkeley National Laboratory"/>
            <person name="Harder C.B."/>
            <person name="Miyauchi S."/>
            <person name="Viragh M."/>
            <person name="Kuo A."/>
            <person name="Thoen E."/>
            <person name="Andreopoulos B."/>
            <person name="Lu D."/>
            <person name="Skrede I."/>
            <person name="Drula E."/>
            <person name="Henrissat B."/>
            <person name="Morin E."/>
            <person name="Kohler A."/>
            <person name="Barry K."/>
            <person name="LaButti K."/>
            <person name="Morin E."/>
            <person name="Salamov A."/>
            <person name="Lipzen A."/>
            <person name="Mereny Z."/>
            <person name="Hegedus B."/>
            <person name="Baldrian P."/>
            <person name="Stursova M."/>
            <person name="Weitz H."/>
            <person name="Taylor A."/>
            <person name="Grigoriev I.V."/>
            <person name="Nagy L.G."/>
            <person name="Martin F."/>
            <person name="Kauserud H."/>
        </authorList>
    </citation>
    <scope>NUCLEOTIDE SEQUENCE</scope>
    <source>
        <strain evidence="3">CBHHK173m</strain>
    </source>
</reference>
<feature type="compositionally biased region" description="Acidic residues" evidence="1">
    <location>
        <begin position="400"/>
        <end position="427"/>
    </location>
</feature>
<name>A0AAD6TPU9_9AGAR</name>
<organism evidence="3 4">
    <name type="scientific">Mycena belliarum</name>
    <dbReference type="NCBI Taxonomy" id="1033014"/>
    <lineage>
        <taxon>Eukaryota</taxon>
        <taxon>Fungi</taxon>
        <taxon>Dikarya</taxon>
        <taxon>Basidiomycota</taxon>
        <taxon>Agaricomycotina</taxon>
        <taxon>Agaricomycetes</taxon>
        <taxon>Agaricomycetidae</taxon>
        <taxon>Agaricales</taxon>
        <taxon>Marasmiineae</taxon>
        <taxon>Mycenaceae</taxon>
        <taxon>Mycena</taxon>
    </lineage>
</organism>
<feature type="compositionally biased region" description="Polar residues" evidence="1">
    <location>
        <begin position="509"/>
        <end position="520"/>
    </location>
</feature>
<dbReference type="Proteomes" id="UP001222325">
    <property type="component" value="Unassembled WGS sequence"/>
</dbReference>
<sequence length="654" mass="70951">MTSTLDSPGRYGTIQLLRQNPAAGVSEVVTSFGVDTQSVSFGRGTTCSVRLYYPDVAPVHARIVFNDARKAFLEICGAAGLSVDGCTVYPHVASPTSATKTIALGNGSEIVIHGKRFRFVYPPKERRAALAASPARPANRALRLSMIASAQVFSPRPSPDPRQNLRVLQSPLRLPAFSPSPSGSPPSPSPSPAPRTAPAAGDDDDTITLVQGAHPRVVEEARDLVILEDVEVPLSPSPGDARGRSATTTVSASTQPKTPRRQSLHRAVLIRSAQRAVWAANTAPAPTRVDGNTNTNANLNAGPRLQGWSAPQEDRDNEPDEDDAETDTEEEEAEVRGLRLEVVSVSSGSESESDASDEEEGPDNDEHEHEHEQRQAPRLGWRKSLERLALWPFGGRVKTEEEETTLPAGDDDEERDAEHETPDEDAAERDAPEMTPPRAQEQEVKTPSPRKRVQMPMRPQVYGTPPPQDKQSEAEAEKTPIRSQQTSGRTPARPTSPQKETTRTPFRVQPQTPAGSTSPQKAAPLPFGAPHPAARTPAGFGRRPLAADVCPPLLPSSSVFEADVFCRRRKRRSARSPRTCRWTWTHPSTTPTARSSPTRPCTRTWRRTGATHKPPPKPARPRGRGSAPSTTTPLPSATTRRRSLPHPSARSQPS</sequence>
<feature type="compositionally biased region" description="Basic and acidic residues" evidence="1">
    <location>
        <begin position="364"/>
        <end position="375"/>
    </location>
</feature>
<feature type="compositionally biased region" description="Low complexity" evidence="1">
    <location>
        <begin position="576"/>
        <end position="603"/>
    </location>
</feature>
<comment type="caution">
    <text evidence="3">The sequence shown here is derived from an EMBL/GenBank/DDBJ whole genome shotgun (WGS) entry which is preliminary data.</text>
</comment>
<gene>
    <name evidence="3" type="ORF">B0H15DRAFT_869691</name>
</gene>
<dbReference type="AlphaFoldDB" id="A0AAD6TPU9"/>
<dbReference type="EMBL" id="JARJCN010000121">
    <property type="protein sequence ID" value="KAJ7071876.1"/>
    <property type="molecule type" value="Genomic_DNA"/>
</dbReference>
<feature type="region of interest" description="Disordered" evidence="1">
    <location>
        <begin position="173"/>
        <end position="206"/>
    </location>
</feature>
<proteinExistence type="predicted"/>
<accession>A0AAD6TPU9</accession>
<feature type="compositionally biased region" description="Acidic residues" evidence="1">
    <location>
        <begin position="315"/>
        <end position="333"/>
    </location>
</feature>
<feature type="compositionally biased region" description="Polar residues" evidence="1">
    <location>
        <begin position="245"/>
        <end position="257"/>
    </location>
</feature>
<dbReference type="PROSITE" id="PS50006">
    <property type="entry name" value="FHA_DOMAIN"/>
    <property type="match status" value="1"/>
</dbReference>
<evidence type="ECO:0000313" key="4">
    <source>
        <dbReference type="Proteomes" id="UP001222325"/>
    </source>
</evidence>
<dbReference type="SMART" id="SM00240">
    <property type="entry name" value="FHA"/>
    <property type="match status" value="1"/>
</dbReference>
<dbReference type="Pfam" id="PF00498">
    <property type="entry name" value="FHA"/>
    <property type="match status" value="1"/>
</dbReference>
<feature type="compositionally biased region" description="Low complexity" evidence="1">
    <location>
        <begin position="340"/>
        <end position="350"/>
    </location>
</feature>
<dbReference type="Gene3D" id="2.60.200.20">
    <property type="match status" value="1"/>
</dbReference>
<feature type="compositionally biased region" description="Low complexity" evidence="1">
    <location>
        <begin position="291"/>
        <end position="302"/>
    </location>
</feature>
<keyword evidence="4" id="KW-1185">Reference proteome</keyword>
<evidence type="ECO:0000313" key="3">
    <source>
        <dbReference type="EMBL" id="KAJ7071876.1"/>
    </source>
</evidence>
<feature type="compositionally biased region" description="Low complexity" evidence="1">
    <location>
        <begin position="624"/>
        <end position="638"/>
    </location>
</feature>
<protein>
    <recommendedName>
        <fullName evidence="2">FHA domain-containing protein</fullName>
    </recommendedName>
</protein>
<evidence type="ECO:0000259" key="2">
    <source>
        <dbReference type="PROSITE" id="PS50006"/>
    </source>
</evidence>
<feature type="compositionally biased region" description="Polar residues" evidence="1">
    <location>
        <begin position="481"/>
        <end position="499"/>
    </location>
</feature>
<feature type="region of interest" description="Disordered" evidence="1">
    <location>
        <begin position="282"/>
        <end position="541"/>
    </location>
</feature>
<evidence type="ECO:0000256" key="1">
    <source>
        <dbReference type="SAM" id="MobiDB-lite"/>
    </source>
</evidence>
<feature type="region of interest" description="Disordered" evidence="1">
    <location>
        <begin position="569"/>
        <end position="654"/>
    </location>
</feature>
<feature type="compositionally biased region" description="Basic and acidic residues" evidence="1">
    <location>
        <begin position="470"/>
        <end position="480"/>
    </location>
</feature>
<dbReference type="InterPro" id="IPR008984">
    <property type="entry name" value="SMAD_FHA_dom_sf"/>
</dbReference>
<feature type="compositionally biased region" description="Pro residues" evidence="1">
    <location>
        <begin position="182"/>
        <end position="195"/>
    </location>
</feature>
<feature type="region of interest" description="Disordered" evidence="1">
    <location>
        <begin position="233"/>
        <end position="264"/>
    </location>
</feature>
<feature type="domain" description="FHA" evidence="2">
    <location>
        <begin position="39"/>
        <end position="88"/>
    </location>
</feature>
<dbReference type="InterPro" id="IPR000253">
    <property type="entry name" value="FHA_dom"/>
</dbReference>